<protein>
    <recommendedName>
        <fullName evidence="3">DDE-1 domain-containing protein</fullName>
    </recommendedName>
</protein>
<accession>A0A225WAN0</accession>
<dbReference type="AlphaFoldDB" id="A0A225WAN0"/>
<sequence length="174" mass="19535">MASCVDGCKLLMLNSLKVHKMQDIKDDFEKECHMHVMYILPGITGLSQPMDVTGMPSFKSIIEYVPQYWQLLIFLKNRLNAHYSVGNSTLLITSTALFQRRLQSVKHDVEDSCEGVVFILPKTIMEGFNALTCSLLAPATLVGDSARFHWIHRIIKHPCASVTLTSSMVLCGVY</sequence>
<comment type="caution">
    <text evidence="1">The sequence shown here is derived from an EMBL/GenBank/DDBJ whole genome shotgun (WGS) entry which is preliminary data.</text>
</comment>
<gene>
    <name evidence="1" type="ORF">PHMEG_00012716</name>
</gene>
<evidence type="ECO:0000313" key="1">
    <source>
        <dbReference type="EMBL" id="OWZ13890.1"/>
    </source>
</evidence>
<reference evidence="2" key="1">
    <citation type="submission" date="2017-03" db="EMBL/GenBank/DDBJ databases">
        <title>Phytopthora megakarya and P. palmivora, two closely related causual agents of cacao black pod achieved similar genome size and gene model numbers by different mechanisms.</title>
        <authorList>
            <person name="Ali S."/>
            <person name="Shao J."/>
            <person name="Larry D.J."/>
            <person name="Kronmiller B."/>
            <person name="Shen D."/>
            <person name="Strem M.D."/>
            <person name="Melnick R.L."/>
            <person name="Guiltinan M.J."/>
            <person name="Tyler B.M."/>
            <person name="Meinhardt L.W."/>
            <person name="Bailey B.A."/>
        </authorList>
    </citation>
    <scope>NUCLEOTIDE SEQUENCE [LARGE SCALE GENOMIC DNA]</scope>
    <source>
        <strain evidence="2">zdho120</strain>
    </source>
</reference>
<evidence type="ECO:0008006" key="3">
    <source>
        <dbReference type="Google" id="ProtNLM"/>
    </source>
</evidence>
<keyword evidence="2" id="KW-1185">Reference proteome</keyword>
<proteinExistence type="predicted"/>
<evidence type="ECO:0000313" key="2">
    <source>
        <dbReference type="Proteomes" id="UP000198211"/>
    </source>
</evidence>
<organism evidence="1 2">
    <name type="scientific">Phytophthora megakarya</name>
    <dbReference type="NCBI Taxonomy" id="4795"/>
    <lineage>
        <taxon>Eukaryota</taxon>
        <taxon>Sar</taxon>
        <taxon>Stramenopiles</taxon>
        <taxon>Oomycota</taxon>
        <taxon>Peronosporomycetes</taxon>
        <taxon>Peronosporales</taxon>
        <taxon>Peronosporaceae</taxon>
        <taxon>Phytophthora</taxon>
    </lineage>
</organism>
<dbReference type="Proteomes" id="UP000198211">
    <property type="component" value="Unassembled WGS sequence"/>
</dbReference>
<dbReference type="EMBL" id="NBNE01001471">
    <property type="protein sequence ID" value="OWZ13890.1"/>
    <property type="molecule type" value="Genomic_DNA"/>
</dbReference>
<name>A0A225WAN0_9STRA</name>